<evidence type="ECO:0000313" key="2">
    <source>
        <dbReference type="Proteomes" id="UP001056778"/>
    </source>
</evidence>
<keyword evidence="2" id="KW-1185">Reference proteome</keyword>
<proteinExistence type="predicted"/>
<evidence type="ECO:0000313" key="1">
    <source>
        <dbReference type="EMBL" id="KAI4458997.1"/>
    </source>
</evidence>
<comment type="caution">
    <text evidence="1">The sequence shown here is derived from an EMBL/GenBank/DDBJ whole genome shotgun (WGS) entry which is preliminary data.</text>
</comment>
<protein>
    <submittedName>
        <fullName evidence="1">Sulfate transporter</fullName>
    </submittedName>
</protein>
<gene>
    <name evidence="1" type="ORF">MML48_6g00012798</name>
</gene>
<reference evidence="1" key="1">
    <citation type="submission" date="2022-04" db="EMBL/GenBank/DDBJ databases">
        <title>Chromosome-scale genome assembly of Holotrichia oblita Faldermann.</title>
        <authorList>
            <person name="Rongchong L."/>
        </authorList>
    </citation>
    <scope>NUCLEOTIDE SEQUENCE</scope>
    <source>
        <strain evidence="1">81SQS9</strain>
    </source>
</reference>
<dbReference type="Proteomes" id="UP001056778">
    <property type="component" value="Chromosome 6"/>
</dbReference>
<name>A0ACB9SWP4_HOLOL</name>
<sequence>MIENGRQIKIERPLYEQEQLHYELEYCKSKKPHQLATRRSKPNLQFTYNTLTFFTVIKKLLSNCEDNSPKKILYKTVPALEWLSHYKWKEYLTADLISGFTVAIMHIPQGMAYGMLGNVPPITGIYMAFFPVLIYFLFGTSRHNSLGTFAVVCLMTGKVVLEHSHPSFFDGKKVNHTEILHSGEPFYTPMDVATAVCFMVAIMQLVMFVCRLGIVSSLISDTLVSGFTTGAAIHVLTSQIKDLFGYTIPKHKGMFSVVNTYVSIFKNITHVNYVAIAMSAVTICITVLNNEFLKPKVAKKSSFPVPIELLVIVGGTLCSYFLHLHEDFNITVVGDIPSGLPAPSLPSFALMNSIFLDCFIIAIVSYTINLSMALIFAQKLGYEVDANQELLAMGAGNLVGSFFSCMPFTASLSRSLIQQTVGGKTQLASIVSCGILVFVLMWIGPYFEPLPRCVLASVIVVALKGMFLQIRDFWKFWKLSKLDAAIWMVTFVGVVFISIDIGLLVGVIMSLVTIFLLGMKPYTCLLGSVPHTDLYVDIKRYKGAEELPGLKIFHYQGGINFASRNYFKSELYSLINLDPQKELAWRKKLSKLADLETQTKSPSTIVKLKEKQDKLQNKSNTSIRCLILDFSALSYVDPAGVTMLKNIEHFFKQLDIPIYVTGCSAPVYEMMVKCELIDLKKYTFRIFPTIHDAVLYATSALYLVEPILPPPIDC</sequence>
<dbReference type="EMBL" id="CM043020">
    <property type="protein sequence ID" value="KAI4458997.1"/>
    <property type="molecule type" value="Genomic_DNA"/>
</dbReference>
<accession>A0ACB9SWP4</accession>
<organism evidence="1 2">
    <name type="scientific">Holotrichia oblita</name>
    <name type="common">Chafer beetle</name>
    <dbReference type="NCBI Taxonomy" id="644536"/>
    <lineage>
        <taxon>Eukaryota</taxon>
        <taxon>Metazoa</taxon>
        <taxon>Ecdysozoa</taxon>
        <taxon>Arthropoda</taxon>
        <taxon>Hexapoda</taxon>
        <taxon>Insecta</taxon>
        <taxon>Pterygota</taxon>
        <taxon>Neoptera</taxon>
        <taxon>Endopterygota</taxon>
        <taxon>Coleoptera</taxon>
        <taxon>Polyphaga</taxon>
        <taxon>Scarabaeiformia</taxon>
        <taxon>Scarabaeidae</taxon>
        <taxon>Melolonthinae</taxon>
        <taxon>Holotrichia</taxon>
    </lineage>
</organism>